<dbReference type="InterPro" id="IPR010405">
    <property type="entry name" value="COBRA1"/>
</dbReference>
<dbReference type="WBParaSite" id="ALUE_0001215801-mRNA-1">
    <property type="protein sequence ID" value="ALUE_0001215801-mRNA-1"/>
    <property type="gene ID" value="ALUE_0001215801"/>
</dbReference>
<sequence>MALSSSSIFERQWIVDLENHGIDGSFRLKHLLTTCSDPIETIKEFQERNSIKLATLKSALKLLDLHNIRRTEFHEMVIADMTERLLTKLRAVGASGTKESSIKLEQQLEKSFKLYRVPKIRPVVLETLKQLPKVPDRYLKVIVADKEFYDSCAVSVRQQIWLKNDRLYLDAICPIIDSYVAAKTKIMMSVDQTPTNFFTCETTKARRQWPQIQDLISMVGDRESLYERLIDVIRERFIKTADVNYCSLRMELIMAAHDANLDSIIKMDVCHDFAWCLDACVRDKHLDAQQTTKLKNILESAKKLPTEVVGDMAMIAADAHVVHFLSSMSVKVVGDMAMIAADAHVVHFLSSMSVKVLRDTAINCSGHLPRELISLHLLLRLLTLGASAHHVLSTKDASMAQTVDALVFTKFLSAMMALIIEDVIRSELNRAPDEIVDDNPLSDYLTEPSDAVLNFLKTDVSCALLWIHYVLEMLPSKRKAADPVGIIRYLKLMSKLKEKMAYREPWAHLITHRVVQPTPFENLLSNEEASNCFIDEYMISGLEVGPGIKYHLLRIVNLIGGTIGEQRMRPIMEKVSPENIFEPGALENEEDVKQYTAEYERIQAKIAEKSAGPIEANIPTTPISPVTALDAISPVDPVQPTIS</sequence>
<name>A0A9J2PRP7_ASCLU</name>
<organism evidence="1 2">
    <name type="scientific">Ascaris lumbricoides</name>
    <name type="common">Giant roundworm</name>
    <dbReference type="NCBI Taxonomy" id="6252"/>
    <lineage>
        <taxon>Eukaryota</taxon>
        <taxon>Metazoa</taxon>
        <taxon>Ecdysozoa</taxon>
        <taxon>Nematoda</taxon>
        <taxon>Chromadorea</taxon>
        <taxon>Rhabditida</taxon>
        <taxon>Spirurina</taxon>
        <taxon>Ascaridomorpha</taxon>
        <taxon>Ascaridoidea</taxon>
        <taxon>Ascarididae</taxon>
        <taxon>Ascaris</taxon>
    </lineage>
</organism>
<dbReference type="Proteomes" id="UP000036681">
    <property type="component" value="Unplaced"/>
</dbReference>
<protein>
    <submittedName>
        <fullName evidence="2">Negative elongation factor B</fullName>
    </submittedName>
</protein>
<dbReference type="AlphaFoldDB" id="A0A9J2PRP7"/>
<keyword evidence="1" id="KW-1185">Reference proteome</keyword>
<dbReference type="GO" id="GO:0034244">
    <property type="term" value="P:negative regulation of transcription elongation by RNA polymerase II"/>
    <property type="evidence" value="ECO:0007669"/>
    <property type="project" value="TreeGrafter"/>
</dbReference>
<evidence type="ECO:0000313" key="1">
    <source>
        <dbReference type="Proteomes" id="UP000036681"/>
    </source>
</evidence>
<dbReference type="PANTHER" id="PTHR13503:SF3">
    <property type="entry name" value="NEGATIVE ELONGATION FACTOR B"/>
    <property type="match status" value="1"/>
</dbReference>
<evidence type="ECO:0000313" key="2">
    <source>
        <dbReference type="WBParaSite" id="ALUE_0001215801-mRNA-1"/>
    </source>
</evidence>
<dbReference type="GO" id="GO:0032021">
    <property type="term" value="C:NELF complex"/>
    <property type="evidence" value="ECO:0007669"/>
    <property type="project" value="TreeGrafter"/>
</dbReference>
<accession>A0A9J2PRP7</accession>
<reference evidence="2" key="1">
    <citation type="submission" date="2023-03" db="UniProtKB">
        <authorList>
            <consortium name="WormBaseParasite"/>
        </authorList>
    </citation>
    <scope>IDENTIFICATION</scope>
</reference>
<dbReference type="PANTHER" id="PTHR13503">
    <property type="entry name" value="NEGATIVE ELONGATION FACTOR COMPLEX MEMBER B"/>
    <property type="match status" value="1"/>
</dbReference>
<dbReference type="Pfam" id="PF06209">
    <property type="entry name" value="COBRA1"/>
    <property type="match status" value="1"/>
</dbReference>
<proteinExistence type="predicted"/>